<keyword evidence="2" id="KW-0456">Lyase</keyword>
<dbReference type="PANTHER" id="PTHR30108:SF21">
    <property type="entry name" value="4-HYDROXYBENZOATE DECARBOXYLASE"/>
    <property type="match status" value="1"/>
</dbReference>
<protein>
    <submittedName>
        <fullName evidence="6">UbiD family decarboxylase</fullName>
    </submittedName>
</protein>
<feature type="domain" description="3-octaprenyl-4-hydroxybenzoate carboxy-lyase-like C-terminal" evidence="5">
    <location>
        <begin position="302"/>
        <end position="420"/>
    </location>
</feature>
<keyword evidence="2" id="KW-0210">Decarboxylase</keyword>
<feature type="domain" description="3-octaprenyl-4-hydroxybenzoate carboxy-lyase-like N-terminal" evidence="4">
    <location>
        <begin position="10"/>
        <end position="86"/>
    </location>
</feature>
<comment type="similarity">
    <text evidence="1">Belongs to the UbiD family.</text>
</comment>
<proteinExistence type="inferred from homology"/>
<evidence type="ECO:0000313" key="6">
    <source>
        <dbReference type="EMBL" id="QTF10787.1"/>
    </source>
</evidence>
<reference evidence="6 7" key="1">
    <citation type="submission" date="2020-03" db="EMBL/GenBank/DDBJ databases">
        <authorList>
            <person name="Bakhshi Ganjeh M."/>
        </authorList>
    </citation>
    <scope>NUCLEOTIDE SEQUENCE [LARGE SCALE GENOMIC DNA]</scope>
    <source>
        <strain evidence="7">Iran 50</strain>
    </source>
</reference>
<dbReference type="Gene3D" id="3.40.1670.10">
    <property type="entry name" value="UbiD C-terminal domain-like"/>
    <property type="match status" value="1"/>
</dbReference>
<dbReference type="Pfam" id="PF01977">
    <property type="entry name" value="UbiD"/>
    <property type="match status" value="1"/>
</dbReference>
<dbReference type="Pfam" id="PF20696">
    <property type="entry name" value="UbiD_C"/>
    <property type="match status" value="1"/>
</dbReference>
<dbReference type="PANTHER" id="PTHR30108">
    <property type="entry name" value="3-OCTAPRENYL-4-HYDROXYBENZOATE CARBOXY-LYASE-RELATED"/>
    <property type="match status" value="1"/>
</dbReference>
<organism evidence="6 7">
    <name type="scientific">Brenneria izadpanahii</name>
    <dbReference type="NCBI Taxonomy" id="2722756"/>
    <lineage>
        <taxon>Bacteria</taxon>
        <taxon>Pseudomonadati</taxon>
        <taxon>Pseudomonadota</taxon>
        <taxon>Gammaproteobacteria</taxon>
        <taxon>Enterobacterales</taxon>
        <taxon>Pectobacteriaceae</taxon>
        <taxon>Brenneria</taxon>
    </lineage>
</organism>
<name>A0ABX7V1L8_9GAMM</name>
<dbReference type="InterPro" id="IPR049383">
    <property type="entry name" value="UbiD-like_N"/>
</dbReference>
<evidence type="ECO:0000259" key="3">
    <source>
        <dbReference type="Pfam" id="PF01977"/>
    </source>
</evidence>
<sequence>MSRKDLRGFLATLEQHNLLRRVTRTVSADHEAAALIKKTDGRIPLYFERIDNYATPLVAGLGGTKQTLALNLGVEPEELVAKLASAIVNPIPPNQVAQARVQQNVVNAPFDLDAYFPILRYSDRDPGRFLVSGVMTATDINGAKTYTSIRRMQYLGGNRCCLLVTSHEMKQQIRYYESIRRPMEIAVMFGVNPAVILASQISTHTYNVDKLAVTGSLLGQALDVVRAKTVDINVLADAEMVLEGRLYPWIKETEGPFGELAGYYGGVSEQPVVELSAMTFRNNPIAQTILAGSCEEKLPEAVAREVTLLAAVRQTVPGVTAVHISLAAVGRFHAVIQLNKTSPGDGKQAVLAAFSADKDLKHVVAVDGDVDLFSAEDVEWAIATRVQADIDVFIIPGANGSPLEPSHLERGTSAKMGIDATCPLGNTAYQRVSIPGEAEMNISDYIHD</sequence>
<dbReference type="EMBL" id="CP050854">
    <property type="protein sequence ID" value="QTF10787.1"/>
    <property type="molecule type" value="Genomic_DNA"/>
</dbReference>
<dbReference type="InterPro" id="IPR049381">
    <property type="entry name" value="UbiD-like_C"/>
</dbReference>
<dbReference type="InterPro" id="IPR002830">
    <property type="entry name" value="UbiD"/>
</dbReference>
<dbReference type="SUPFAM" id="SSF143968">
    <property type="entry name" value="UbiD C-terminal domain-like"/>
    <property type="match status" value="1"/>
</dbReference>
<keyword evidence="7" id="KW-1185">Reference proteome</keyword>
<dbReference type="InterPro" id="IPR048304">
    <property type="entry name" value="UbiD_Rift_dom"/>
</dbReference>
<evidence type="ECO:0000313" key="7">
    <source>
        <dbReference type="Proteomes" id="UP000671960"/>
    </source>
</evidence>
<dbReference type="Pfam" id="PF20695">
    <property type="entry name" value="UbiD_N"/>
    <property type="match status" value="1"/>
</dbReference>
<dbReference type="SUPFAM" id="SSF50475">
    <property type="entry name" value="FMN-binding split barrel"/>
    <property type="match status" value="1"/>
</dbReference>
<dbReference type="Proteomes" id="UP000671960">
    <property type="component" value="Chromosome"/>
</dbReference>
<feature type="domain" description="3-octaprenyl-4-hydroxybenzoate carboxy-lyase-like Rift-related" evidence="3">
    <location>
        <begin position="97"/>
        <end position="293"/>
    </location>
</feature>
<evidence type="ECO:0000259" key="4">
    <source>
        <dbReference type="Pfam" id="PF20695"/>
    </source>
</evidence>
<evidence type="ECO:0000259" key="5">
    <source>
        <dbReference type="Pfam" id="PF20696"/>
    </source>
</evidence>
<evidence type="ECO:0000256" key="1">
    <source>
        <dbReference type="ARBA" id="ARBA00010021"/>
    </source>
</evidence>
<dbReference type="NCBIfam" id="TIGR00148">
    <property type="entry name" value="UbiD family decarboxylase"/>
    <property type="match status" value="1"/>
</dbReference>
<evidence type="ECO:0000256" key="2">
    <source>
        <dbReference type="ARBA" id="ARBA00022793"/>
    </source>
</evidence>
<gene>
    <name evidence="6" type="ORF">HC231_12255</name>
</gene>
<accession>A0ABX7V1L8</accession>